<accession>A0A6B8KEF7</accession>
<dbReference type="Proteomes" id="UP000309061">
    <property type="component" value="Chromosome"/>
</dbReference>
<gene>
    <name evidence="1" type="ORF">H2LOC_010025</name>
</gene>
<dbReference type="KEGG" id="mhey:H2LOC_010025"/>
<organism evidence="1 2">
    <name type="scientific">Methylocystis heyeri</name>
    <dbReference type="NCBI Taxonomy" id="391905"/>
    <lineage>
        <taxon>Bacteria</taxon>
        <taxon>Pseudomonadati</taxon>
        <taxon>Pseudomonadota</taxon>
        <taxon>Alphaproteobacteria</taxon>
        <taxon>Hyphomicrobiales</taxon>
        <taxon>Methylocystaceae</taxon>
        <taxon>Methylocystis</taxon>
    </lineage>
</organism>
<evidence type="ECO:0000313" key="1">
    <source>
        <dbReference type="EMBL" id="QGM46012.1"/>
    </source>
</evidence>
<proteinExistence type="predicted"/>
<name>A0A6B8KEF7_9HYPH</name>
<dbReference type="Gene3D" id="6.10.140.1340">
    <property type="match status" value="1"/>
</dbReference>
<evidence type="ECO:0000313" key="2">
    <source>
        <dbReference type="Proteomes" id="UP000309061"/>
    </source>
</evidence>
<keyword evidence="2" id="KW-1185">Reference proteome</keyword>
<dbReference type="AlphaFoldDB" id="A0A6B8KEF7"/>
<dbReference type="OrthoDB" id="9799383at2"/>
<dbReference type="EMBL" id="CP046052">
    <property type="protein sequence ID" value="QGM46012.1"/>
    <property type="molecule type" value="Genomic_DNA"/>
</dbReference>
<protein>
    <submittedName>
        <fullName evidence="1">DUF2892 domain-containing protein</fullName>
    </submittedName>
</protein>
<sequence length="160" mass="18193">MTQETFTIPGSAERVPVHTAEEFNRRIDDDIIARVHFLATRPDKIDERLSELDREWDVERSLEANASALAFAGIVLGVTGRRRWLALPALVSAFLFQHAVQGWCPPLPLLRRLGFRTTQEIERERYALKAVRGDFDEVLALVGPPEERARKALEAAERPH</sequence>
<reference evidence="1 2" key="1">
    <citation type="submission" date="2019-11" db="EMBL/GenBank/DDBJ databases">
        <title>The genome sequence of Methylocystis heyeri.</title>
        <authorList>
            <person name="Oshkin I.Y."/>
            <person name="Miroshnikov K."/>
            <person name="Dedysh S.N."/>
        </authorList>
    </citation>
    <scope>NUCLEOTIDE SEQUENCE [LARGE SCALE GENOMIC DNA]</scope>
    <source>
        <strain evidence="1 2">H2</strain>
    </source>
</reference>